<organism evidence="2 3">
    <name type="scientific">Pleurodeles waltl</name>
    <name type="common">Iberian ribbed newt</name>
    <dbReference type="NCBI Taxonomy" id="8319"/>
    <lineage>
        <taxon>Eukaryota</taxon>
        <taxon>Metazoa</taxon>
        <taxon>Chordata</taxon>
        <taxon>Craniata</taxon>
        <taxon>Vertebrata</taxon>
        <taxon>Euteleostomi</taxon>
        <taxon>Amphibia</taxon>
        <taxon>Batrachia</taxon>
        <taxon>Caudata</taxon>
        <taxon>Salamandroidea</taxon>
        <taxon>Salamandridae</taxon>
        <taxon>Pleurodelinae</taxon>
        <taxon>Pleurodeles</taxon>
    </lineage>
</organism>
<dbReference type="EMBL" id="JANPWB010000011">
    <property type="protein sequence ID" value="KAJ1130686.1"/>
    <property type="molecule type" value="Genomic_DNA"/>
</dbReference>
<accession>A0AAV7PQY9</accession>
<evidence type="ECO:0000256" key="1">
    <source>
        <dbReference type="SAM" id="MobiDB-lite"/>
    </source>
</evidence>
<gene>
    <name evidence="2" type="ORF">NDU88_009036</name>
</gene>
<protein>
    <submittedName>
        <fullName evidence="2">Uncharacterized protein</fullName>
    </submittedName>
</protein>
<reference evidence="2" key="1">
    <citation type="journal article" date="2022" name="bioRxiv">
        <title>Sequencing and chromosome-scale assembly of the giantPleurodeles waltlgenome.</title>
        <authorList>
            <person name="Brown T."/>
            <person name="Elewa A."/>
            <person name="Iarovenko S."/>
            <person name="Subramanian E."/>
            <person name="Araus A.J."/>
            <person name="Petzold A."/>
            <person name="Susuki M."/>
            <person name="Suzuki K.-i.T."/>
            <person name="Hayashi T."/>
            <person name="Toyoda A."/>
            <person name="Oliveira C."/>
            <person name="Osipova E."/>
            <person name="Leigh N.D."/>
            <person name="Simon A."/>
            <person name="Yun M.H."/>
        </authorList>
    </citation>
    <scope>NUCLEOTIDE SEQUENCE</scope>
    <source>
        <strain evidence="2">20211129_DDA</strain>
        <tissue evidence="2">Liver</tissue>
    </source>
</reference>
<name>A0AAV7PQY9_PLEWA</name>
<proteinExistence type="predicted"/>
<feature type="region of interest" description="Disordered" evidence="1">
    <location>
        <begin position="76"/>
        <end position="144"/>
    </location>
</feature>
<sequence length="206" mass="21465">MTSVPRWTKKKKDMQQTRVGPEVALTPGRQNYVVVWKHSQTHGHGWKQSQTDELLEALMLRMDAMDQAIASLKAQTSSSGAGASSSEAIPPATKTVQGQRKGKGPGGRRAEATPAQVGNGINLDSTQPEVSASPVVDAGHAGSGVQSQVTAQTAGVVVPATNAFASKDTGEASQRDLVGHLTSVLPWMSGMGLLSTNLVGEGIVWG</sequence>
<evidence type="ECO:0000313" key="3">
    <source>
        <dbReference type="Proteomes" id="UP001066276"/>
    </source>
</evidence>
<keyword evidence="3" id="KW-1185">Reference proteome</keyword>
<comment type="caution">
    <text evidence="2">The sequence shown here is derived from an EMBL/GenBank/DDBJ whole genome shotgun (WGS) entry which is preliminary data.</text>
</comment>
<dbReference type="AlphaFoldDB" id="A0AAV7PQY9"/>
<dbReference type="Proteomes" id="UP001066276">
    <property type="component" value="Chromosome 7"/>
</dbReference>
<feature type="compositionally biased region" description="Low complexity" evidence="1">
    <location>
        <begin position="77"/>
        <end position="86"/>
    </location>
</feature>
<feature type="region of interest" description="Disordered" evidence="1">
    <location>
        <begin position="1"/>
        <end position="21"/>
    </location>
</feature>
<evidence type="ECO:0000313" key="2">
    <source>
        <dbReference type="EMBL" id="KAJ1130686.1"/>
    </source>
</evidence>